<dbReference type="NCBIfam" id="TIGR01376">
    <property type="entry name" value="POMP_repeat"/>
    <property type="match status" value="1"/>
</dbReference>
<keyword evidence="8" id="KW-1133">Transmembrane helix</keyword>
<feature type="signal peptide" evidence="9">
    <location>
        <begin position="1"/>
        <end position="20"/>
    </location>
</feature>
<accession>D3BU86</accession>
<dbReference type="InParanoid" id="D3BU86"/>
<dbReference type="OMA" id="TATINDC"/>
<gene>
    <name evidence="10" type="ORF">PPL_11705</name>
</gene>
<dbReference type="EMBL" id="ADBJ01000059">
    <property type="protein sequence ID" value="EFA75020.1"/>
    <property type="molecule type" value="Genomic_DNA"/>
</dbReference>
<dbReference type="RefSeq" id="XP_020427154.1">
    <property type="nucleotide sequence ID" value="XM_020582454.1"/>
</dbReference>
<dbReference type="InterPro" id="IPR011050">
    <property type="entry name" value="Pectin_lyase_fold/virulence"/>
</dbReference>
<keyword evidence="7" id="KW-0998">Cell outer membrane</keyword>
<evidence type="ECO:0000256" key="8">
    <source>
        <dbReference type="SAM" id="Phobius"/>
    </source>
</evidence>
<comment type="caution">
    <text evidence="10">The sequence shown here is derived from an EMBL/GenBank/DDBJ whole genome shotgun (WGS) entry which is preliminary data.</text>
</comment>
<evidence type="ECO:0000313" key="10">
    <source>
        <dbReference type="EMBL" id="EFA75020.1"/>
    </source>
</evidence>
<evidence type="ECO:0000256" key="7">
    <source>
        <dbReference type="ARBA" id="ARBA00023237"/>
    </source>
</evidence>
<comment type="subcellular location">
    <subcellularLocation>
        <location evidence="1">Cell envelope</location>
    </subcellularLocation>
    <subcellularLocation>
        <location evidence="2">Cell outer membrane</location>
    </subcellularLocation>
    <subcellularLocation>
        <location evidence="3">Secreted</location>
    </subcellularLocation>
</comment>
<evidence type="ECO:0000256" key="6">
    <source>
        <dbReference type="ARBA" id="ARBA00023136"/>
    </source>
</evidence>
<dbReference type="PANTHER" id="PTHR31318">
    <property type="entry name" value="EXPRESSED PROTEIN-RELATED"/>
    <property type="match status" value="1"/>
</dbReference>
<evidence type="ECO:0000256" key="3">
    <source>
        <dbReference type="ARBA" id="ARBA00004613"/>
    </source>
</evidence>
<keyword evidence="11" id="KW-1185">Reference proteome</keyword>
<keyword evidence="5 9" id="KW-0732">Signal</keyword>
<feature type="transmembrane region" description="Helical" evidence="8">
    <location>
        <begin position="473"/>
        <end position="495"/>
    </location>
</feature>
<reference evidence="10 11" key="1">
    <citation type="journal article" date="2011" name="Genome Res.">
        <title>Phylogeny-wide analysis of social amoeba genomes highlights ancient origins for complex intercellular communication.</title>
        <authorList>
            <person name="Heidel A.J."/>
            <person name="Lawal H.M."/>
            <person name="Felder M."/>
            <person name="Schilde C."/>
            <person name="Helps N.R."/>
            <person name="Tunggal B."/>
            <person name="Rivero F."/>
            <person name="John U."/>
            <person name="Schleicher M."/>
            <person name="Eichinger L."/>
            <person name="Platzer M."/>
            <person name="Noegel A.A."/>
            <person name="Schaap P."/>
            <person name="Gloeckner G."/>
        </authorList>
    </citation>
    <scope>NUCLEOTIDE SEQUENCE [LARGE SCALE GENOMIC DNA]</scope>
    <source>
        <strain evidence="11">ATCC 26659 / Pp 5 / PN500</strain>
    </source>
</reference>
<protein>
    <submittedName>
        <fullName evidence="10">Uncharacterized protein</fullName>
    </submittedName>
</protein>
<evidence type="ECO:0000256" key="1">
    <source>
        <dbReference type="ARBA" id="ARBA00004196"/>
    </source>
</evidence>
<keyword evidence="6 8" id="KW-0472">Membrane</keyword>
<dbReference type="Proteomes" id="UP000001396">
    <property type="component" value="Unassembled WGS sequence"/>
</dbReference>
<evidence type="ECO:0000256" key="2">
    <source>
        <dbReference type="ARBA" id="ARBA00004442"/>
    </source>
</evidence>
<dbReference type="AlphaFoldDB" id="D3BU86"/>
<organism evidence="10 11">
    <name type="scientific">Heterostelium pallidum (strain ATCC 26659 / Pp 5 / PN500)</name>
    <name type="common">Cellular slime mold</name>
    <name type="synonym">Polysphondylium pallidum</name>
    <dbReference type="NCBI Taxonomy" id="670386"/>
    <lineage>
        <taxon>Eukaryota</taxon>
        <taxon>Amoebozoa</taxon>
        <taxon>Evosea</taxon>
        <taxon>Eumycetozoa</taxon>
        <taxon>Dictyostelia</taxon>
        <taxon>Acytosteliales</taxon>
        <taxon>Acytosteliaceae</taxon>
        <taxon>Heterostelium</taxon>
    </lineage>
</organism>
<evidence type="ECO:0000256" key="4">
    <source>
        <dbReference type="ARBA" id="ARBA00022525"/>
    </source>
</evidence>
<evidence type="ECO:0000313" key="11">
    <source>
        <dbReference type="Proteomes" id="UP000001396"/>
    </source>
</evidence>
<keyword evidence="8" id="KW-0812">Transmembrane</keyword>
<dbReference type="GO" id="GO:0005576">
    <property type="term" value="C:extracellular region"/>
    <property type="evidence" value="ECO:0007669"/>
    <property type="project" value="UniProtKB-SubCell"/>
</dbReference>
<name>D3BU86_HETP5</name>
<evidence type="ECO:0000256" key="5">
    <source>
        <dbReference type="ARBA" id="ARBA00022729"/>
    </source>
</evidence>
<keyword evidence="4" id="KW-0964">Secreted</keyword>
<evidence type="ECO:0000256" key="9">
    <source>
        <dbReference type="SAM" id="SignalP"/>
    </source>
</evidence>
<sequence length="508" mass="55070">MNFRITFILLLSIKISLVRSIDVSFYVYPTSTNTSVVCGSENSVTSACPTIQAAITSFITQYNDTQMVQQYNILLAGGTYTSDGNNKLWIGTSQLTIAPIDTTQTVVIDLGQKYFMNALESPSATRNTTLSLTLSNLKFINGYGPGSLIYSVSNIADSNITLNQCQLDSFSSPLTGGVFKSIAQSLRPRNRFIISQSNFTNISGVKAILITADSDVEITIDRSQITNSQASGGGMIETFYGALDISNSLFFNNSVGNHIFSVNTLDQDGSVTNCRFLNNSLSLNDNSGLFTLIDSTVTFDSCEFTNNTGGSILNIIREIKDYKTQTYINNNKFIRNTGALNGGVINLGELTTLYVNGTVFQENSATEKGGAIFAEEALLVSIKSSSFIDNQATTDGRSIYTDDTVVMNISKTEFKGLGNEIYCDGGGFSSLVLNNITYVNNLVDCAGEGCTIQGDYNNNNCSKKSGNKRIGEIIGIVIGVVFGLIIIGVVVYLIYKRNQSRKQYLPMS</sequence>
<dbReference type="PANTHER" id="PTHR31318:SF2">
    <property type="entry name" value="PECTIN LYASE-LIKE FAMILY PROTEIN-RELATED"/>
    <property type="match status" value="1"/>
</dbReference>
<dbReference type="InterPro" id="IPR003368">
    <property type="entry name" value="POMP_repeat"/>
</dbReference>
<dbReference type="SUPFAM" id="SSF51126">
    <property type="entry name" value="Pectin lyase-like"/>
    <property type="match status" value="2"/>
</dbReference>
<proteinExistence type="predicted"/>
<feature type="chain" id="PRO_5003041502" evidence="9">
    <location>
        <begin position="21"/>
        <end position="508"/>
    </location>
</feature>
<dbReference type="GeneID" id="31367173"/>